<feature type="compositionally biased region" description="Basic and acidic residues" evidence="1">
    <location>
        <begin position="188"/>
        <end position="204"/>
    </location>
</feature>
<sequence>MVAWSSPRVSLGGGRATGSLEGKEVWAGERSYLQDEIKRRKEEMLSCPAKGYQDSRAKGRAKGLLGSEKDFSAKEDPRSRALVFDCVPGSPLKPFIPSLGEYECLYPGLLRFPGGKKVIASSLNEYALGPQEEHLSLSIQRSETASIRSPAPGFKGFSSFILGKKDPKLMLNRDSKLPWSSVTRKKKESKEEEERSRTEERDADASFPPILARYGRALAHYVKSREDLAAWEKERGEVENLLANSLLALRWVEKLEREKCAEEEQEARLRRAKQPKPGTSGNALQSEVLRLREEIFLVDAGLGTPRICMQDEPTGVPINRATRFENKVGSLDVVAGESLIKKRILERFFIDVVAGESLIKERAAARFNDLVGSTDVVAGEPLLLLPRRFRQNRAWMELNKIWRTNTKVKGFIIEKVKGGYSVAVAGFITFLPFRPLISKRISNDRFTIESIISPKRTNIVVF</sequence>
<protein>
    <recommendedName>
        <fullName evidence="4">Ribosomal protein S1</fullName>
    </recommendedName>
</protein>
<proteinExistence type="predicted"/>
<evidence type="ECO:0000313" key="2">
    <source>
        <dbReference type="EMBL" id="KAF3452249.1"/>
    </source>
</evidence>
<evidence type="ECO:0000313" key="3">
    <source>
        <dbReference type="Proteomes" id="UP000796880"/>
    </source>
</evidence>
<organism evidence="2 3">
    <name type="scientific">Rhamnella rubrinervis</name>
    <dbReference type="NCBI Taxonomy" id="2594499"/>
    <lineage>
        <taxon>Eukaryota</taxon>
        <taxon>Viridiplantae</taxon>
        <taxon>Streptophyta</taxon>
        <taxon>Embryophyta</taxon>
        <taxon>Tracheophyta</taxon>
        <taxon>Spermatophyta</taxon>
        <taxon>Magnoliopsida</taxon>
        <taxon>eudicotyledons</taxon>
        <taxon>Gunneridae</taxon>
        <taxon>Pentapetalae</taxon>
        <taxon>rosids</taxon>
        <taxon>fabids</taxon>
        <taxon>Rosales</taxon>
        <taxon>Rhamnaceae</taxon>
        <taxon>rhamnoid group</taxon>
        <taxon>Rhamneae</taxon>
        <taxon>Rhamnella</taxon>
    </lineage>
</organism>
<dbReference type="EMBL" id="VOIH02000003">
    <property type="protein sequence ID" value="KAF3452249.1"/>
    <property type="molecule type" value="Genomic_DNA"/>
</dbReference>
<dbReference type="AlphaFoldDB" id="A0A8K0HIB8"/>
<gene>
    <name evidence="2" type="ORF">FNV43_RR08347</name>
</gene>
<feature type="region of interest" description="Disordered" evidence="1">
    <location>
        <begin position="181"/>
        <end position="204"/>
    </location>
</feature>
<evidence type="ECO:0000256" key="1">
    <source>
        <dbReference type="SAM" id="MobiDB-lite"/>
    </source>
</evidence>
<name>A0A8K0HIB8_9ROSA</name>
<accession>A0A8K0HIB8</accession>
<evidence type="ECO:0008006" key="4">
    <source>
        <dbReference type="Google" id="ProtNLM"/>
    </source>
</evidence>
<keyword evidence="3" id="KW-1185">Reference proteome</keyword>
<reference evidence="2" key="1">
    <citation type="submission" date="2020-03" db="EMBL/GenBank/DDBJ databases">
        <title>A high-quality chromosome-level genome assembly of a woody plant with both climbing and erect habits, Rhamnella rubrinervis.</title>
        <authorList>
            <person name="Lu Z."/>
            <person name="Yang Y."/>
            <person name="Zhu X."/>
            <person name="Sun Y."/>
        </authorList>
    </citation>
    <scope>NUCLEOTIDE SEQUENCE</scope>
    <source>
        <strain evidence="2">BYM</strain>
        <tissue evidence="2">Leaf</tissue>
    </source>
</reference>
<comment type="caution">
    <text evidence="2">The sequence shown here is derived from an EMBL/GenBank/DDBJ whole genome shotgun (WGS) entry which is preliminary data.</text>
</comment>
<dbReference type="Proteomes" id="UP000796880">
    <property type="component" value="Unassembled WGS sequence"/>
</dbReference>
<dbReference type="OrthoDB" id="1702147at2759"/>